<evidence type="ECO:0000313" key="4">
    <source>
        <dbReference type="Proteomes" id="UP001642360"/>
    </source>
</evidence>
<gene>
    <name evidence="3" type="ORF">ILEXP_LOCUS25523</name>
</gene>
<dbReference type="PROSITE" id="PS00141">
    <property type="entry name" value="ASP_PROTEASE"/>
    <property type="match status" value="1"/>
</dbReference>
<dbReference type="EMBL" id="CAUOFW020002947">
    <property type="protein sequence ID" value="CAK9156957.1"/>
    <property type="molecule type" value="Genomic_DNA"/>
</dbReference>
<dbReference type="InterPro" id="IPR021109">
    <property type="entry name" value="Peptidase_aspartic_dom_sf"/>
</dbReference>
<dbReference type="PROSITE" id="PS51767">
    <property type="entry name" value="PEPTIDASE_A1"/>
    <property type="match status" value="1"/>
</dbReference>
<evidence type="ECO:0000313" key="3">
    <source>
        <dbReference type="EMBL" id="CAK9156957.1"/>
    </source>
</evidence>
<protein>
    <recommendedName>
        <fullName evidence="2">Peptidase A1 domain-containing protein</fullName>
    </recommendedName>
</protein>
<feature type="domain" description="Peptidase A1" evidence="2">
    <location>
        <begin position="1"/>
        <end position="139"/>
    </location>
</feature>
<dbReference type="InterPro" id="IPR001969">
    <property type="entry name" value="Aspartic_peptidase_AS"/>
</dbReference>
<evidence type="ECO:0000256" key="1">
    <source>
        <dbReference type="ARBA" id="ARBA00007447"/>
    </source>
</evidence>
<dbReference type="Proteomes" id="UP001642360">
    <property type="component" value="Unassembled WGS sequence"/>
</dbReference>
<comment type="caution">
    <text evidence="3">The sequence shown here is derived from an EMBL/GenBank/DDBJ whole genome shotgun (WGS) entry which is preliminary data.</text>
</comment>
<keyword evidence="4" id="KW-1185">Reference proteome</keyword>
<dbReference type="Gene3D" id="2.40.70.10">
    <property type="entry name" value="Acid Proteases"/>
    <property type="match status" value="1"/>
</dbReference>
<reference evidence="3 4" key="1">
    <citation type="submission" date="2024-02" db="EMBL/GenBank/DDBJ databases">
        <authorList>
            <person name="Vignale AGUSTIN F."/>
            <person name="Sosa J E."/>
            <person name="Modenutti C."/>
        </authorList>
    </citation>
    <scope>NUCLEOTIDE SEQUENCE [LARGE SCALE GENOMIC DNA]</scope>
</reference>
<dbReference type="InterPro" id="IPR001461">
    <property type="entry name" value="Aspartic_peptidase_A1"/>
</dbReference>
<evidence type="ECO:0000259" key="2">
    <source>
        <dbReference type="PROSITE" id="PS51767"/>
    </source>
</evidence>
<name>A0ABC8SQN6_9AQUA</name>
<accession>A0ABC8SQN6</accession>
<dbReference type="AlphaFoldDB" id="A0ABC8SQN6"/>
<organism evidence="3 4">
    <name type="scientific">Ilex paraguariensis</name>
    <name type="common">yerba mate</name>
    <dbReference type="NCBI Taxonomy" id="185542"/>
    <lineage>
        <taxon>Eukaryota</taxon>
        <taxon>Viridiplantae</taxon>
        <taxon>Streptophyta</taxon>
        <taxon>Embryophyta</taxon>
        <taxon>Tracheophyta</taxon>
        <taxon>Spermatophyta</taxon>
        <taxon>Magnoliopsida</taxon>
        <taxon>eudicotyledons</taxon>
        <taxon>Gunneridae</taxon>
        <taxon>Pentapetalae</taxon>
        <taxon>asterids</taxon>
        <taxon>campanulids</taxon>
        <taxon>Aquifoliales</taxon>
        <taxon>Aquifoliaceae</taxon>
        <taxon>Ilex</taxon>
    </lineage>
</organism>
<dbReference type="PANTHER" id="PTHR13683:SF232">
    <property type="entry name" value="OS09G0542100 PROTEIN"/>
    <property type="match status" value="1"/>
</dbReference>
<dbReference type="Pfam" id="PF14541">
    <property type="entry name" value="TAXi_C"/>
    <property type="match status" value="1"/>
</dbReference>
<comment type="similarity">
    <text evidence="1">Belongs to the peptidase A1 family.</text>
</comment>
<sequence>MSIMGTTLIDSDFTALFDSGTSFTYLVDPPYRSLSESFHSQAQDKRRTPDPRIPFEYCYDMSPDANTSLIPSMSLSMKGGGQFAVYDPIIVISVQHDLVYCLAVVKSQELNIIGHIEERLGRGQKLAYRFDRLMVTLYL</sequence>
<dbReference type="InterPro" id="IPR032799">
    <property type="entry name" value="TAXi_C"/>
</dbReference>
<proteinExistence type="inferred from homology"/>
<dbReference type="InterPro" id="IPR033121">
    <property type="entry name" value="PEPTIDASE_A1"/>
</dbReference>
<dbReference type="PANTHER" id="PTHR13683">
    <property type="entry name" value="ASPARTYL PROTEASES"/>
    <property type="match status" value="1"/>
</dbReference>
<dbReference type="SUPFAM" id="SSF50630">
    <property type="entry name" value="Acid proteases"/>
    <property type="match status" value="1"/>
</dbReference>